<gene>
    <name evidence="1" type="ORF">GJJ30_01030</name>
</gene>
<evidence type="ECO:0000313" key="1">
    <source>
        <dbReference type="EMBL" id="MRS59858.1"/>
    </source>
</evidence>
<accession>A0A7K0EEG9</accession>
<name>A0A7K0EEG9_9BACT</name>
<dbReference type="OrthoDB" id="965947at2"/>
<organism evidence="1 2">
    <name type="scientific">Larkinella terrae</name>
    <dbReference type="NCBI Taxonomy" id="2025311"/>
    <lineage>
        <taxon>Bacteria</taxon>
        <taxon>Pseudomonadati</taxon>
        <taxon>Bacteroidota</taxon>
        <taxon>Cytophagia</taxon>
        <taxon>Cytophagales</taxon>
        <taxon>Spirosomataceae</taxon>
        <taxon>Larkinella</taxon>
    </lineage>
</organism>
<keyword evidence="2" id="KW-1185">Reference proteome</keyword>
<evidence type="ECO:0000313" key="2">
    <source>
        <dbReference type="Proteomes" id="UP000441754"/>
    </source>
</evidence>
<proteinExistence type="predicted"/>
<dbReference type="RefSeq" id="WP_154172250.1">
    <property type="nucleotide sequence ID" value="NZ_WJXZ01000001.1"/>
</dbReference>
<protein>
    <submittedName>
        <fullName evidence="1">Uncharacterized protein</fullName>
    </submittedName>
</protein>
<dbReference type="EMBL" id="WJXZ01000001">
    <property type="protein sequence ID" value="MRS59858.1"/>
    <property type="molecule type" value="Genomic_DNA"/>
</dbReference>
<comment type="caution">
    <text evidence="1">The sequence shown here is derived from an EMBL/GenBank/DDBJ whole genome shotgun (WGS) entry which is preliminary data.</text>
</comment>
<dbReference type="Proteomes" id="UP000441754">
    <property type="component" value="Unassembled WGS sequence"/>
</dbReference>
<sequence length="225" mass="25276">MQTPNKNILTTSDPSKLSGMEARQLVFEHIRVATVAAIEYELFLAEQQLEAGEISKELYQLKIDLALDELSLFNEPGQVALKPFCNVAELMNDLSSIGLGPMRKWWTDEIEWMSASNNFDVSSPGSNTPHNYLALYLSSESEHYVRTLKLNLTIHNRIDSGSACFFLAQIVPKLFQAIKQSVPPGLCEAILTQTEFWYMTNAYIIGTEWENGIKSASYSIIISSK</sequence>
<reference evidence="1 2" key="1">
    <citation type="journal article" date="2018" name="Antonie Van Leeuwenhoek">
        <title>Larkinella terrae sp. nov., isolated from soil on Jeju Island, South Korea.</title>
        <authorList>
            <person name="Ten L.N."/>
            <person name="Jeon J."/>
            <person name="Park S.J."/>
            <person name="Park S."/>
            <person name="Lee S.Y."/>
            <person name="Kim M.K."/>
            <person name="Jung H.Y."/>
        </authorList>
    </citation>
    <scope>NUCLEOTIDE SEQUENCE [LARGE SCALE GENOMIC DNA]</scope>
    <source>
        <strain evidence="1 2">KCTC 52001</strain>
    </source>
</reference>
<dbReference type="AlphaFoldDB" id="A0A7K0EEG9"/>